<accession>A0A377HYC2</accession>
<dbReference type="Proteomes" id="UP000254867">
    <property type="component" value="Unassembled WGS sequence"/>
</dbReference>
<sequence>MISLVMMIALGFGLPYLVGDRITATSVMGVMMSAIIVILSLYEMYTRATHRHSFLTGMLKLSRSHWGMVFAHLGVAMTVFGIAMSHNFSIEKDVRMREGDSVQILDYNFTFKGLKITDGANYQGGTADIEITRNGKLEATLHAEKRFYNVSKMGMTEAAIDWGFTRDLYAALGEQLDDGSWGLRLYYKPFIRWIWLGGVFMALGGLLCMLDKRYRIRVKEEK</sequence>
<reference evidence="3 4" key="1">
    <citation type="submission" date="2018-06" db="EMBL/GenBank/DDBJ databases">
        <authorList>
            <consortium name="Pathogen Informatics"/>
            <person name="Doyle S."/>
        </authorList>
    </citation>
    <scope>NUCLEOTIDE SEQUENCE [LARGE SCALE GENOMIC DNA]</scope>
    <source>
        <strain evidence="3 4">NCTC10794</strain>
    </source>
</reference>
<dbReference type="AlphaFoldDB" id="A0A377HYC2"/>
<evidence type="ECO:0000256" key="1">
    <source>
        <dbReference type="SAM" id="Phobius"/>
    </source>
</evidence>
<dbReference type="InterPro" id="IPR032523">
    <property type="entry name" value="CcmF_C"/>
</dbReference>
<feature type="domain" description="Cytochrome c-type biogenesis protein CcmF C-terminal" evidence="2">
    <location>
        <begin position="3"/>
        <end position="212"/>
    </location>
</feature>
<feature type="transmembrane region" description="Helical" evidence="1">
    <location>
        <begin position="29"/>
        <end position="45"/>
    </location>
</feature>
<keyword evidence="1" id="KW-0812">Transmembrane</keyword>
<evidence type="ECO:0000313" key="3">
    <source>
        <dbReference type="EMBL" id="STO63109.1"/>
    </source>
</evidence>
<dbReference type="Pfam" id="PF16327">
    <property type="entry name" value="CcmF_C"/>
    <property type="match status" value="1"/>
</dbReference>
<evidence type="ECO:0000313" key="4">
    <source>
        <dbReference type="Proteomes" id="UP000254867"/>
    </source>
</evidence>
<name>A0A377HYC2_HAEPH</name>
<gene>
    <name evidence="3" type="primary">ccmF_1</name>
    <name evidence="3" type="ORF">NCTC10794_00109</name>
</gene>
<keyword evidence="1" id="KW-0472">Membrane</keyword>
<feature type="transmembrane region" description="Helical" evidence="1">
    <location>
        <begin position="66"/>
        <end position="86"/>
    </location>
</feature>
<feature type="transmembrane region" description="Helical" evidence="1">
    <location>
        <begin position="190"/>
        <end position="210"/>
    </location>
</feature>
<protein>
    <submittedName>
        <fullName evidence="3">Cytochrome c-type biogenesis protein CcmF</fullName>
    </submittedName>
</protein>
<keyword evidence="1" id="KW-1133">Transmembrane helix</keyword>
<proteinExistence type="predicted"/>
<organism evidence="3 4">
    <name type="scientific">Haemophilus parahaemolyticus</name>
    <dbReference type="NCBI Taxonomy" id="735"/>
    <lineage>
        <taxon>Bacteria</taxon>
        <taxon>Pseudomonadati</taxon>
        <taxon>Pseudomonadota</taxon>
        <taxon>Gammaproteobacteria</taxon>
        <taxon>Pasteurellales</taxon>
        <taxon>Pasteurellaceae</taxon>
        <taxon>Haemophilus</taxon>
    </lineage>
</organism>
<evidence type="ECO:0000259" key="2">
    <source>
        <dbReference type="Pfam" id="PF16327"/>
    </source>
</evidence>
<dbReference type="EMBL" id="UGHH01000002">
    <property type="protein sequence ID" value="STO63109.1"/>
    <property type="molecule type" value="Genomic_DNA"/>
</dbReference>